<dbReference type="Proteomes" id="UP000717328">
    <property type="component" value="Unassembled WGS sequence"/>
</dbReference>
<name>A0A9P7FSG8_9AGAR</name>
<dbReference type="EMBL" id="JABCKI010005961">
    <property type="protein sequence ID" value="KAG5636216.1"/>
    <property type="molecule type" value="Genomic_DNA"/>
</dbReference>
<comment type="caution">
    <text evidence="1">The sequence shown here is derived from an EMBL/GenBank/DDBJ whole genome shotgun (WGS) entry which is preliminary data.</text>
</comment>
<dbReference type="AlphaFoldDB" id="A0A9P7FSG8"/>
<evidence type="ECO:0000313" key="1">
    <source>
        <dbReference type="EMBL" id="KAG5636216.1"/>
    </source>
</evidence>
<accession>A0A9P7FSG8</accession>
<keyword evidence="2" id="KW-1185">Reference proteome</keyword>
<gene>
    <name evidence="1" type="ORF">H0H81_008750</name>
</gene>
<proteinExistence type="predicted"/>
<organism evidence="1 2">
    <name type="scientific">Sphagnurus paluster</name>
    <dbReference type="NCBI Taxonomy" id="117069"/>
    <lineage>
        <taxon>Eukaryota</taxon>
        <taxon>Fungi</taxon>
        <taxon>Dikarya</taxon>
        <taxon>Basidiomycota</taxon>
        <taxon>Agaricomycotina</taxon>
        <taxon>Agaricomycetes</taxon>
        <taxon>Agaricomycetidae</taxon>
        <taxon>Agaricales</taxon>
        <taxon>Tricholomatineae</taxon>
        <taxon>Lyophyllaceae</taxon>
        <taxon>Sphagnurus</taxon>
    </lineage>
</organism>
<reference evidence="1" key="1">
    <citation type="submission" date="2021-02" db="EMBL/GenBank/DDBJ databases">
        <authorList>
            <person name="Nieuwenhuis M."/>
            <person name="Van De Peppel L.J.J."/>
        </authorList>
    </citation>
    <scope>NUCLEOTIDE SEQUENCE</scope>
    <source>
        <strain evidence="1">D49</strain>
    </source>
</reference>
<protein>
    <submittedName>
        <fullName evidence="1">Uncharacterized protein</fullName>
    </submittedName>
</protein>
<reference evidence="1" key="2">
    <citation type="submission" date="2021-10" db="EMBL/GenBank/DDBJ databases">
        <title>Phylogenomics reveals ancestral predisposition of the termite-cultivated fungus Termitomyces towards a domesticated lifestyle.</title>
        <authorList>
            <person name="Auxier B."/>
            <person name="Grum-Grzhimaylo A."/>
            <person name="Cardenas M.E."/>
            <person name="Lodge J.D."/>
            <person name="Laessoe T."/>
            <person name="Pedersen O."/>
            <person name="Smith M.E."/>
            <person name="Kuyper T.W."/>
            <person name="Franco-Molano E.A."/>
            <person name="Baroni T.J."/>
            <person name="Aanen D.K."/>
        </authorList>
    </citation>
    <scope>NUCLEOTIDE SEQUENCE</scope>
    <source>
        <strain evidence="1">D49</strain>
    </source>
</reference>
<evidence type="ECO:0000313" key="2">
    <source>
        <dbReference type="Proteomes" id="UP000717328"/>
    </source>
</evidence>
<sequence>MTYVVVPAKLDQFFFDPVTHFLFLAAKQYLTSPKLIAISLIPWVGGAIYDHIIVPRFLNPTPKFIVEEPLPIDDSPHPTYLPVKIEAEKLDPDIETCPFVVSIKVGKEWSVPPSMNIDISPTQEIYLMANWAKSKAIIPDHRFLSVHAELENAPGLYSPMDGYCELGQHVASLGRKVPFERWGQMSVYLPADLNTIEYPSSSYELPSIPTDQLKNLHWLAWRGHREQLVSPSSWLPFSKPLLLKASPSSAHKP</sequence>